<reference evidence="2 3" key="1">
    <citation type="journal article" date="2018" name="Nat. Ecol. Evol.">
        <title>Shark genomes provide insights into elasmobranch evolution and the origin of vertebrates.</title>
        <authorList>
            <person name="Hara Y"/>
            <person name="Yamaguchi K"/>
            <person name="Onimaru K"/>
            <person name="Kadota M"/>
            <person name="Koyanagi M"/>
            <person name="Keeley SD"/>
            <person name="Tatsumi K"/>
            <person name="Tanaka K"/>
            <person name="Motone F"/>
            <person name="Kageyama Y"/>
            <person name="Nozu R"/>
            <person name="Adachi N"/>
            <person name="Nishimura O"/>
            <person name="Nakagawa R"/>
            <person name="Tanegashima C"/>
            <person name="Kiyatake I"/>
            <person name="Matsumoto R"/>
            <person name="Murakumo K"/>
            <person name="Nishida K"/>
            <person name="Terakita A"/>
            <person name="Kuratani S"/>
            <person name="Sato K"/>
            <person name="Hyodo S Kuraku.S."/>
        </authorList>
    </citation>
    <scope>NUCLEOTIDE SEQUENCE [LARGE SCALE GENOMIC DNA]</scope>
</reference>
<evidence type="ECO:0000256" key="1">
    <source>
        <dbReference type="SAM" id="MobiDB-lite"/>
    </source>
</evidence>
<dbReference type="Proteomes" id="UP000287033">
    <property type="component" value="Unassembled WGS sequence"/>
</dbReference>
<organism evidence="2 3">
    <name type="scientific">Chiloscyllium punctatum</name>
    <name type="common">Brownbanded bambooshark</name>
    <name type="synonym">Hemiscyllium punctatum</name>
    <dbReference type="NCBI Taxonomy" id="137246"/>
    <lineage>
        <taxon>Eukaryota</taxon>
        <taxon>Metazoa</taxon>
        <taxon>Chordata</taxon>
        <taxon>Craniata</taxon>
        <taxon>Vertebrata</taxon>
        <taxon>Chondrichthyes</taxon>
        <taxon>Elasmobranchii</taxon>
        <taxon>Galeomorphii</taxon>
        <taxon>Galeoidea</taxon>
        <taxon>Orectolobiformes</taxon>
        <taxon>Hemiscylliidae</taxon>
        <taxon>Chiloscyllium</taxon>
    </lineage>
</organism>
<protein>
    <submittedName>
        <fullName evidence="2">Uncharacterized protein</fullName>
    </submittedName>
</protein>
<keyword evidence="3" id="KW-1185">Reference proteome</keyword>
<accession>A0A401U429</accession>
<evidence type="ECO:0000313" key="3">
    <source>
        <dbReference type="Proteomes" id="UP000287033"/>
    </source>
</evidence>
<name>A0A401U429_CHIPU</name>
<dbReference type="AlphaFoldDB" id="A0A401U429"/>
<feature type="non-terminal residue" evidence="2">
    <location>
        <position position="60"/>
    </location>
</feature>
<gene>
    <name evidence="2" type="ORF">chiPu_0033875</name>
</gene>
<comment type="caution">
    <text evidence="2">The sequence shown here is derived from an EMBL/GenBank/DDBJ whole genome shotgun (WGS) entry which is preliminary data.</text>
</comment>
<evidence type="ECO:0000313" key="2">
    <source>
        <dbReference type="EMBL" id="GCC49647.1"/>
    </source>
</evidence>
<feature type="compositionally biased region" description="Basic residues" evidence="1">
    <location>
        <begin position="29"/>
        <end position="42"/>
    </location>
</feature>
<dbReference type="EMBL" id="BEZZ01274426">
    <property type="protein sequence ID" value="GCC49647.1"/>
    <property type="molecule type" value="Genomic_DNA"/>
</dbReference>
<sequence>MARRLVCDKAKRWSLHSQGQLLPQLDHGRRQRRPDRNRRLQGKGRPLSSLCQPRLPLGPP</sequence>
<proteinExistence type="predicted"/>
<feature type="region of interest" description="Disordered" evidence="1">
    <location>
        <begin position="16"/>
        <end position="60"/>
    </location>
</feature>